<reference evidence="1 2" key="1">
    <citation type="journal article" date="2020" name="Cell">
        <title>Large-Scale Comparative Analyses of Tick Genomes Elucidate Their Genetic Diversity and Vector Capacities.</title>
        <authorList>
            <consortium name="Tick Genome and Microbiome Consortium (TIGMIC)"/>
            <person name="Jia N."/>
            <person name="Wang J."/>
            <person name="Shi W."/>
            <person name="Du L."/>
            <person name="Sun Y."/>
            <person name="Zhan W."/>
            <person name="Jiang J.F."/>
            <person name="Wang Q."/>
            <person name="Zhang B."/>
            <person name="Ji P."/>
            <person name="Bell-Sakyi L."/>
            <person name="Cui X.M."/>
            <person name="Yuan T.T."/>
            <person name="Jiang B.G."/>
            <person name="Yang W.F."/>
            <person name="Lam T.T."/>
            <person name="Chang Q.C."/>
            <person name="Ding S.J."/>
            <person name="Wang X.J."/>
            <person name="Zhu J.G."/>
            <person name="Ruan X.D."/>
            <person name="Zhao L."/>
            <person name="Wei J.T."/>
            <person name="Ye R.Z."/>
            <person name="Que T.C."/>
            <person name="Du C.H."/>
            <person name="Zhou Y.H."/>
            <person name="Cheng J.X."/>
            <person name="Dai P.F."/>
            <person name="Guo W.B."/>
            <person name="Han X.H."/>
            <person name="Huang E.J."/>
            <person name="Li L.F."/>
            <person name="Wei W."/>
            <person name="Gao Y.C."/>
            <person name="Liu J.Z."/>
            <person name="Shao H.Z."/>
            <person name="Wang X."/>
            <person name="Wang C.C."/>
            <person name="Yang T.C."/>
            <person name="Huo Q.B."/>
            <person name="Li W."/>
            <person name="Chen H.Y."/>
            <person name="Chen S.E."/>
            <person name="Zhou L.G."/>
            <person name="Ni X.B."/>
            <person name="Tian J.H."/>
            <person name="Sheng Y."/>
            <person name="Liu T."/>
            <person name="Pan Y.S."/>
            <person name="Xia L.Y."/>
            <person name="Li J."/>
            <person name="Zhao F."/>
            <person name="Cao W.C."/>
        </authorList>
    </citation>
    <scope>NUCLEOTIDE SEQUENCE [LARGE SCALE GENOMIC DNA]</scope>
    <source>
        <strain evidence="1">Iper-2018</strain>
    </source>
</reference>
<name>A0AC60PVM2_IXOPE</name>
<accession>A0AC60PVM2</accession>
<proteinExistence type="predicted"/>
<keyword evidence="2" id="KW-1185">Reference proteome</keyword>
<sequence>MLLQEVNSTEIVIPGYDAYFQLTITHRSQGRKSGRRNARGQTAIYIDKTVPHIEVIDLSRWCNDHQEVVGVRTRFSKRALLLVSVYVRPRRTGRARENWDWIYYIRSTYSSDIIVIAGDFNARHQAWGYAENHYRGETLRDVMAANYMKLLNDPEIPTRYGHGRQGDTTPDLTWGSRNARTDWEVSMDAMGSDHFPILVTLKNVRGINNQKIKTQITKWDDYRNLLQEWEVLEGETRPCDLVQRLRAAKAQATRTVSVDPDTPKPDLHLLNLWDTRIEALTRYRERGKKPWLRRRLDQATEEARKYAQNLAQERWQDMCNHFNGRMHLPQIWNMFRSWQGKSKSRTAAQMVALRLDKSEEEIATMAGATFFPQPNEKNETCYDHGDEARTAAPNDTPFTLAELQAALDVANVRSAPGPDCVSFAELRNLPTEFKSKLLEWINDVWETGSVPDDWKESLVIPIPKPGKPPISIQNLRPISLTSKICKLAERMLLARILLQLETEDRFHHCQTGFRQGLSTQDNLLMLYRDVLERPSKSQPRTVVAVDIQKAFDSVPHAAVIESAGLAGVGGVKNGTFGDLLPSFNAAETSHDLSGTVAHLSEPAQNESQRVREVNGTCVCACGFVRSGRGERHGQTAENHGYDALLATTRRTLLQRTWRRFATSHLLPWRGVREKTDPI</sequence>
<evidence type="ECO:0000313" key="1">
    <source>
        <dbReference type="EMBL" id="KAG0424582.1"/>
    </source>
</evidence>
<protein>
    <submittedName>
        <fullName evidence="1">Uncharacterized protein</fullName>
    </submittedName>
</protein>
<dbReference type="Proteomes" id="UP000805193">
    <property type="component" value="Unassembled WGS sequence"/>
</dbReference>
<evidence type="ECO:0000313" key="2">
    <source>
        <dbReference type="Proteomes" id="UP000805193"/>
    </source>
</evidence>
<gene>
    <name evidence="1" type="ORF">HPB47_028208</name>
</gene>
<comment type="caution">
    <text evidence="1">The sequence shown here is derived from an EMBL/GenBank/DDBJ whole genome shotgun (WGS) entry which is preliminary data.</text>
</comment>
<dbReference type="EMBL" id="JABSTQ010009956">
    <property type="protein sequence ID" value="KAG0424582.1"/>
    <property type="molecule type" value="Genomic_DNA"/>
</dbReference>
<organism evidence="1 2">
    <name type="scientific">Ixodes persulcatus</name>
    <name type="common">Taiga tick</name>
    <dbReference type="NCBI Taxonomy" id="34615"/>
    <lineage>
        <taxon>Eukaryota</taxon>
        <taxon>Metazoa</taxon>
        <taxon>Ecdysozoa</taxon>
        <taxon>Arthropoda</taxon>
        <taxon>Chelicerata</taxon>
        <taxon>Arachnida</taxon>
        <taxon>Acari</taxon>
        <taxon>Parasitiformes</taxon>
        <taxon>Ixodida</taxon>
        <taxon>Ixodoidea</taxon>
        <taxon>Ixodidae</taxon>
        <taxon>Ixodinae</taxon>
        <taxon>Ixodes</taxon>
    </lineage>
</organism>